<dbReference type="GO" id="GO:0003682">
    <property type="term" value="F:chromatin binding"/>
    <property type="evidence" value="ECO:0007669"/>
    <property type="project" value="InterPro"/>
</dbReference>
<dbReference type="InterPro" id="IPR011011">
    <property type="entry name" value="Znf_FYVE_PHD"/>
</dbReference>
<dbReference type="AlphaFoldDB" id="A0AAW0FQ23"/>
<feature type="domain" description="BAH" evidence="2">
    <location>
        <begin position="93"/>
        <end position="240"/>
    </location>
</feature>
<dbReference type="PROSITE" id="PS51038">
    <property type="entry name" value="BAH"/>
    <property type="match status" value="1"/>
</dbReference>
<evidence type="ECO:0000256" key="1">
    <source>
        <dbReference type="SAM" id="MobiDB-lite"/>
    </source>
</evidence>
<name>A0AAW0FQ23_9APHY</name>
<sequence>MNPSSSGSNLHNNEDITMGSQSQAGQQSEGIPRTHQPTSSKKRREKVVELTVEDLQVDVADATISMDAFKNLTSIDLVQLPIFDTDHNLYYHYIFSRGDNIKVNSADDKTGTNNTWVCKIFDIRADTEMKRVWFYIAWYYSTNDIIRYIAGRYPENDDGSPTTPISVYHQYLVDHLPAQTTSFDRFLSNHTELLLANVTQGHTTVYRYEECSGSSPEFEPDEYYSRGDFNVESMEITPKWTDSMCRLCQDKTYIPFPVSENKTNSGDKAPDSAAQPDPREPWRFCPGCGKWYHQRCLEAKSLDMEINMIVPPCIRRFAADTRSSSPPSHPAFAPYTYPVPSQGESSSVTAEEGNPWDGVLERLKHLPPGLVKMAQQPIIKYPGVDSKMSVMGNLKDVMIARLICDQELEGGVNGYESDEYEEMEVEMEIEMETEDKQRGKSKKKEKGKGKQRAESSPKRRDTTRINASPYAPYWELEKLSKHFHDDAVSVLCSRCKAVI</sequence>
<comment type="caution">
    <text evidence="3">The sequence shown here is derived from an EMBL/GenBank/DDBJ whole genome shotgun (WGS) entry which is preliminary data.</text>
</comment>
<feature type="region of interest" description="Disordered" evidence="1">
    <location>
        <begin position="430"/>
        <end position="467"/>
    </location>
</feature>
<keyword evidence="4" id="KW-1185">Reference proteome</keyword>
<accession>A0AAW0FQ23</accession>
<dbReference type="EMBL" id="JASBNA010000029">
    <property type="protein sequence ID" value="KAK7683783.1"/>
    <property type="molecule type" value="Genomic_DNA"/>
</dbReference>
<evidence type="ECO:0000313" key="4">
    <source>
        <dbReference type="Proteomes" id="UP001385951"/>
    </source>
</evidence>
<feature type="compositionally biased region" description="Polar residues" evidence="1">
    <location>
        <begin position="1"/>
        <end position="11"/>
    </location>
</feature>
<feature type="compositionally biased region" description="Low complexity" evidence="1">
    <location>
        <begin position="323"/>
        <end position="334"/>
    </location>
</feature>
<feature type="region of interest" description="Disordered" evidence="1">
    <location>
        <begin position="1"/>
        <end position="45"/>
    </location>
</feature>
<dbReference type="Proteomes" id="UP001385951">
    <property type="component" value="Unassembled WGS sequence"/>
</dbReference>
<dbReference type="InterPro" id="IPR001025">
    <property type="entry name" value="BAH_dom"/>
</dbReference>
<feature type="region of interest" description="Disordered" evidence="1">
    <location>
        <begin position="320"/>
        <end position="352"/>
    </location>
</feature>
<dbReference type="SUPFAM" id="SSF57903">
    <property type="entry name" value="FYVE/PHD zinc finger"/>
    <property type="match status" value="1"/>
</dbReference>
<evidence type="ECO:0000259" key="2">
    <source>
        <dbReference type="PROSITE" id="PS51038"/>
    </source>
</evidence>
<feature type="region of interest" description="Disordered" evidence="1">
    <location>
        <begin position="259"/>
        <end position="279"/>
    </location>
</feature>
<dbReference type="PANTHER" id="PTHR46364">
    <property type="entry name" value="OS08G0421900 PROTEIN"/>
    <property type="match status" value="1"/>
</dbReference>
<proteinExistence type="predicted"/>
<gene>
    <name evidence="3" type="ORF">QCA50_013159</name>
</gene>
<evidence type="ECO:0000313" key="3">
    <source>
        <dbReference type="EMBL" id="KAK7683783.1"/>
    </source>
</evidence>
<feature type="compositionally biased region" description="Basic residues" evidence="1">
    <location>
        <begin position="439"/>
        <end position="450"/>
    </location>
</feature>
<reference evidence="3 4" key="1">
    <citation type="submission" date="2022-09" db="EMBL/GenBank/DDBJ databases">
        <authorList>
            <person name="Palmer J.M."/>
        </authorList>
    </citation>
    <scope>NUCLEOTIDE SEQUENCE [LARGE SCALE GENOMIC DNA]</scope>
    <source>
        <strain evidence="3 4">DSM 7382</strain>
    </source>
</reference>
<feature type="compositionally biased region" description="Low complexity" evidence="1">
    <location>
        <begin position="19"/>
        <end position="30"/>
    </location>
</feature>
<protein>
    <recommendedName>
        <fullName evidence="2">BAH domain-containing protein</fullName>
    </recommendedName>
</protein>
<feature type="compositionally biased region" description="Basic and acidic residues" evidence="1">
    <location>
        <begin position="451"/>
        <end position="463"/>
    </location>
</feature>
<organism evidence="3 4">
    <name type="scientific">Cerrena zonata</name>
    <dbReference type="NCBI Taxonomy" id="2478898"/>
    <lineage>
        <taxon>Eukaryota</taxon>
        <taxon>Fungi</taxon>
        <taxon>Dikarya</taxon>
        <taxon>Basidiomycota</taxon>
        <taxon>Agaricomycotina</taxon>
        <taxon>Agaricomycetes</taxon>
        <taxon>Polyporales</taxon>
        <taxon>Cerrenaceae</taxon>
        <taxon>Cerrena</taxon>
    </lineage>
</organism>